<reference evidence="2" key="1">
    <citation type="journal article" date="2014" name="Front. Microbiol.">
        <title>High frequency of phylogenetically diverse reductive dehalogenase-homologous genes in deep subseafloor sedimentary metagenomes.</title>
        <authorList>
            <person name="Kawai M."/>
            <person name="Futagami T."/>
            <person name="Toyoda A."/>
            <person name="Takaki Y."/>
            <person name="Nishi S."/>
            <person name="Hori S."/>
            <person name="Arai W."/>
            <person name="Tsubouchi T."/>
            <person name="Morono Y."/>
            <person name="Uchiyama I."/>
            <person name="Ito T."/>
            <person name="Fujiyama A."/>
            <person name="Inagaki F."/>
            <person name="Takami H."/>
        </authorList>
    </citation>
    <scope>NUCLEOTIDE SEQUENCE</scope>
    <source>
        <strain evidence="2">Expedition CK06-06</strain>
    </source>
</reference>
<protein>
    <recommendedName>
        <fullName evidence="1">GmrSD restriction endonucleases N-terminal domain-containing protein</fullName>
    </recommendedName>
</protein>
<organism evidence="2">
    <name type="scientific">marine sediment metagenome</name>
    <dbReference type="NCBI Taxonomy" id="412755"/>
    <lineage>
        <taxon>unclassified sequences</taxon>
        <taxon>metagenomes</taxon>
        <taxon>ecological metagenomes</taxon>
    </lineage>
</organism>
<dbReference type="InterPro" id="IPR004919">
    <property type="entry name" value="GmrSD_N"/>
</dbReference>
<name>X1FSA9_9ZZZZ</name>
<feature type="domain" description="GmrSD restriction endonucleases N-terminal" evidence="1">
    <location>
        <begin position="12"/>
        <end position="63"/>
    </location>
</feature>
<proteinExistence type="predicted"/>
<evidence type="ECO:0000313" key="2">
    <source>
        <dbReference type="EMBL" id="GAH32249.1"/>
    </source>
</evidence>
<evidence type="ECO:0000259" key="1">
    <source>
        <dbReference type="Pfam" id="PF03235"/>
    </source>
</evidence>
<sequence length="78" mass="9429">MFKEEFHGNLEEFFISKIFKIPEYQRPYSWEKKNWEDTYNDIKDVIEGGNGDIDHYWGTITLFNTKKRIEEGGRTFTV</sequence>
<comment type="caution">
    <text evidence="2">The sequence shown here is derived from an EMBL/GenBank/DDBJ whole genome shotgun (WGS) entry which is preliminary data.</text>
</comment>
<dbReference type="EMBL" id="BARU01011664">
    <property type="protein sequence ID" value="GAH32249.1"/>
    <property type="molecule type" value="Genomic_DNA"/>
</dbReference>
<gene>
    <name evidence="2" type="ORF">S03H2_21821</name>
</gene>
<dbReference type="Pfam" id="PF03235">
    <property type="entry name" value="GmrSD_N"/>
    <property type="match status" value="1"/>
</dbReference>
<feature type="non-terminal residue" evidence="2">
    <location>
        <position position="78"/>
    </location>
</feature>
<dbReference type="AlphaFoldDB" id="X1FSA9"/>
<accession>X1FSA9</accession>